<keyword evidence="2" id="KW-0472">Membrane</keyword>
<dbReference type="Pfam" id="PF00892">
    <property type="entry name" value="EamA"/>
    <property type="match status" value="1"/>
</dbReference>
<dbReference type="SUPFAM" id="SSF103481">
    <property type="entry name" value="Multidrug resistance efflux transporter EmrE"/>
    <property type="match status" value="1"/>
</dbReference>
<keyword evidence="2" id="KW-1133">Transmembrane helix</keyword>
<feature type="region of interest" description="Disordered" evidence="1">
    <location>
        <begin position="306"/>
        <end position="327"/>
    </location>
</feature>
<dbReference type="AlphaFoldDB" id="A0A892I3S1"/>
<sequence>MQRGVVYGVLAGALWGMVFLVPRLLTDFSPLLLSAGRYAMYGLVSVAAALPAARSLLARLTRGDVVELAKLALIGNVAYYMLLSGAVHLIGIAPSSLIVGVLPVTVTLAGLRDRGAMPLRRLLAPLALVIAGIACINVELFTSEAAHATTLAQKLAGIACASGALASWTWYAVANTRYLQRHHRFGGNEWSVLWGVVTGLIGALCWIAVVALPAGTVQAAVPASRWQLFWLLNLALAIGASWLGNGLWNAASKRLPLTLSGQLIVFETVFAMLYAFIYDERMPRTLEIAALVLLLAGVYGSVRRHGGAHDGGSRPCDSAASANAATH</sequence>
<evidence type="ECO:0000256" key="1">
    <source>
        <dbReference type="SAM" id="MobiDB-lite"/>
    </source>
</evidence>
<evidence type="ECO:0000256" key="2">
    <source>
        <dbReference type="SAM" id="Phobius"/>
    </source>
</evidence>
<feature type="transmembrane region" description="Helical" evidence="2">
    <location>
        <begin position="77"/>
        <end position="110"/>
    </location>
</feature>
<dbReference type="GO" id="GO:0016020">
    <property type="term" value="C:membrane"/>
    <property type="evidence" value="ECO:0007669"/>
    <property type="project" value="InterPro"/>
</dbReference>
<keyword evidence="2" id="KW-0812">Transmembrane</keyword>
<dbReference type="RefSeq" id="WP_006764045.1">
    <property type="nucleotide sequence ID" value="NZ_CABVPR010000052.1"/>
</dbReference>
<feature type="transmembrane region" description="Helical" evidence="2">
    <location>
        <begin position="155"/>
        <end position="173"/>
    </location>
</feature>
<feature type="transmembrane region" description="Helical" evidence="2">
    <location>
        <begin position="6"/>
        <end position="26"/>
    </location>
</feature>
<evidence type="ECO:0000259" key="3">
    <source>
        <dbReference type="Pfam" id="PF00892"/>
    </source>
</evidence>
<name>A0A892I3S1_9BURK</name>
<dbReference type="InterPro" id="IPR000620">
    <property type="entry name" value="EamA_dom"/>
</dbReference>
<feature type="transmembrane region" description="Helical" evidence="2">
    <location>
        <begin position="122"/>
        <end position="143"/>
    </location>
</feature>
<gene>
    <name evidence="4" type="ORF">I6K02_00325</name>
</gene>
<feature type="domain" description="EamA" evidence="3">
    <location>
        <begin position="3"/>
        <end position="137"/>
    </location>
</feature>
<protein>
    <submittedName>
        <fullName evidence="4">DMT family transporter</fullName>
    </submittedName>
</protein>
<feature type="transmembrane region" description="Helical" evidence="2">
    <location>
        <begin position="255"/>
        <end position="278"/>
    </location>
</feature>
<organism evidence="4 5">
    <name type="scientific">Burkholderia dolosa</name>
    <dbReference type="NCBI Taxonomy" id="152500"/>
    <lineage>
        <taxon>Bacteria</taxon>
        <taxon>Pseudomonadati</taxon>
        <taxon>Pseudomonadota</taxon>
        <taxon>Betaproteobacteria</taxon>
        <taxon>Burkholderiales</taxon>
        <taxon>Burkholderiaceae</taxon>
        <taxon>Burkholderia</taxon>
        <taxon>Burkholderia cepacia complex</taxon>
    </lineage>
</organism>
<feature type="transmembrane region" description="Helical" evidence="2">
    <location>
        <begin position="284"/>
        <end position="302"/>
    </location>
</feature>
<feature type="transmembrane region" description="Helical" evidence="2">
    <location>
        <begin position="228"/>
        <end position="248"/>
    </location>
</feature>
<evidence type="ECO:0000313" key="5">
    <source>
        <dbReference type="Proteomes" id="UP000625568"/>
    </source>
</evidence>
<evidence type="ECO:0000313" key="4">
    <source>
        <dbReference type="EMBL" id="QRO77422.1"/>
    </source>
</evidence>
<dbReference type="EMBL" id="CP069482">
    <property type="protein sequence ID" value="QRO77422.1"/>
    <property type="molecule type" value="Genomic_DNA"/>
</dbReference>
<reference evidence="4 5" key="1">
    <citation type="submission" date="2021-02" db="EMBL/GenBank/DDBJ databases">
        <title>FDA dAtabase for Regulatory Grade micrObial Sequences (FDA-ARGOS): Supporting development and validation of Infectious Disease Dx tests.</title>
        <authorList>
            <person name="Minogue T."/>
            <person name="Wolcott M."/>
            <person name="Wasieloski L."/>
            <person name="Aguilar W."/>
            <person name="Moore D."/>
            <person name="Jaissle J."/>
            <person name="Tallon L."/>
            <person name="Sadzewicz L."/>
            <person name="Zhao X."/>
            <person name="Boylan J."/>
            <person name="Ott S."/>
            <person name="Bowen H."/>
            <person name="Vavikolanu K."/>
            <person name="Mehta A."/>
            <person name="Aluvathingal J."/>
            <person name="Nadendla S."/>
            <person name="Yan Y."/>
            <person name="Sichtig H."/>
        </authorList>
    </citation>
    <scope>NUCLEOTIDE SEQUENCE [LARGE SCALE GENOMIC DNA]</scope>
    <source>
        <strain evidence="4 5">FDAARGOS_1272</strain>
    </source>
</reference>
<accession>A0A892I3S1</accession>
<proteinExistence type="predicted"/>
<feature type="transmembrane region" description="Helical" evidence="2">
    <location>
        <begin position="38"/>
        <end position="57"/>
    </location>
</feature>
<keyword evidence="5" id="KW-1185">Reference proteome</keyword>
<dbReference type="GeneID" id="93128228"/>
<feature type="transmembrane region" description="Helical" evidence="2">
    <location>
        <begin position="193"/>
        <end position="216"/>
    </location>
</feature>
<dbReference type="InterPro" id="IPR037185">
    <property type="entry name" value="EmrE-like"/>
</dbReference>
<dbReference type="Proteomes" id="UP000625568">
    <property type="component" value="Chromosome 1"/>
</dbReference>